<evidence type="ECO:0000256" key="8">
    <source>
        <dbReference type="ARBA" id="ARBA00034128"/>
    </source>
</evidence>
<keyword evidence="6 10" id="KW-0408">Iron</keyword>
<dbReference type="Proteomes" id="UP000193685">
    <property type="component" value="Unassembled WGS sequence"/>
</dbReference>
<reference evidence="12 13" key="1">
    <citation type="submission" date="2016-07" db="EMBL/GenBank/DDBJ databases">
        <title>Pervasive Adenine N6-methylation of Active Genes in Fungi.</title>
        <authorList>
            <consortium name="DOE Joint Genome Institute"/>
            <person name="Mondo S.J."/>
            <person name="Dannebaum R.O."/>
            <person name="Kuo R.C."/>
            <person name="Labutti K."/>
            <person name="Haridas S."/>
            <person name="Kuo A."/>
            <person name="Salamov A."/>
            <person name="Ahrendt S.R."/>
            <person name="Lipzen A."/>
            <person name="Sullivan W."/>
            <person name="Andreopoulos W.B."/>
            <person name="Clum A."/>
            <person name="Lindquist E."/>
            <person name="Daum C."/>
            <person name="Ramamoorthy G.K."/>
            <person name="Gryganskyi A."/>
            <person name="Culley D."/>
            <person name="Magnuson J.K."/>
            <person name="James T.Y."/>
            <person name="O'Malley M.A."/>
            <person name="Stajich J.E."/>
            <person name="Spatafora J.W."/>
            <person name="Visel A."/>
            <person name="Grigoriev I.V."/>
        </authorList>
    </citation>
    <scope>NUCLEOTIDE SEQUENCE [LARGE SCALE GENOMIC DNA]</scope>
    <source>
        <strain evidence="12 13">12-1054</strain>
    </source>
</reference>
<dbReference type="OMA" id="QIWNENH"/>
<evidence type="ECO:0000256" key="5">
    <source>
        <dbReference type="ARBA" id="ARBA00022723"/>
    </source>
</evidence>
<feature type="compositionally biased region" description="Basic and acidic residues" evidence="11">
    <location>
        <begin position="472"/>
        <end position="482"/>
    </location>
</feature>
<dbReference type="GO" id="GO:0005737">
    <property type="term" value="C:cytoplasm"/>
    <property type="evidence" value="ECO:0007669"/>
    <property type="project" value="UniProtKB-SubCell"/>
</dbReference>
<dbReference type="InterPro" id="IPR016435">
    <property type="entry name" value="DPH1/DPH2"/>
</dbReference>
<dbReference type="PANTHER" id="PTHR10762:SF2">
    <property type="entry name" value="2-(3-AMINO-3-CARBOXYPROPYL)HISTIDINE SYNTHASE SUBUNIT 2"/>
    <property type="match status" value="1"/>
</dbReference>
<keyword evidence="7 10" id="KW-0411">Iron-sulfur</keyword>
<gene>
    <name evidence="12" type="ORF">BCR37DRAFT_401886</name>
</gene>
<dbReference type="OrthoDB" id="449241at2759"/>
<dbReference type="PANTHER" id="PTHR10762">
    <property type="entry name" value="DIPHTHAMIDE BIOSYNTHESIS PROTEIN"/>
    <property type="match status" value="1"/>
</dbReference>
<dbReference type="GeneID" id="63788463"/>
<feature type="region of interest" description="Disordered" evidence="11">
    <location>
        <begin position="472"/>
        <end position="500"/>
    </location>
</feature>
<evidence type="ECO:0000256" key="9">
    <source>
        <dbReference type="ARBA" id="ARBA00054092"/>
    </source>
</evidence>
<keyword evidence="13" id="KW-1185">Reference proteome</keyword>
<dbReference type="NCBIfam" id="TIGR00272">
    <property type="entry name" value="DPH2"/>
    <property type="match status" value="1"/>
</dbReference>
<evidence type="ECO:0000256" key="11">
    <source>
        <dbReference type="SAM" id="MobiDB-lite"/>
    </source>
</evidence>
<comment type="cofactor">
    <cofactor evidence="1">
        <name>[4Fe-4S] cluster</name>
        <dbReference type="ChEBI" id="CHEBI:49883"/>
    </cofactor>
</comment>
<dbReference type="InterPro" id="IPR042263">
    <property type="entry name" value="DPH1/DPH2_1"/>
</dbReference>
<dbReference type="Gene3D" id="3.40.50.11840">
    <property type="entry name" value="Diphthamide synthesis DPH1/DPH2 domain 1"/>
    <property type="match status" value="1"/>
</dbReference>
<evidence type="ECO:0000256" key="4">
    <source>
        <dbReference type="ARBA" id="ARBA00021914"/>
    </source>
</evidence>
<dbReference type="AlphaFoldDB" id="A0A1Y2FQ67"/>
<dbReference type="SFLD" id="SFLDF00408">
    <property type="entry name" value="Diphthamide_biosynthesis_famil"/>
    <property type="match status" value="1"/>
</dbReference>
<evidence type="ECO:0000256" key="6">
    <source>
        <dbReference type="ARBA" id="ARBA00023004"/>
    </source>
</evidence>
<dbReference type="SFLD" id="SFLDS00032">
    <property type="entry name" value="Radical_SAM_3-amino-3-carboxyp"/>
    <property type="match status" value="1"/>
</dbReference>
<evidence type="ECO:0000256" key="7">
    <source>
        <dbReference type="ARBA" id="ARBA00023014"/>
    </source>
</evidence>
<dbReference type="GO" id="GO:0046872">
    <property type="term" value="F:metal ion binding"/>
    <property type="evidence" value="ECO:0007669"/>
    <property type="project" value="UniProtKB-KW"/>
</dbReference>
<dbReference type="GO" id="GO:0017183">
    <property type="term" value="P:protein histidyl modification to diphthamide"/>
    <property type="evidence" value="ECO:0007669"/>
    <property type="project" value="UniProtKB-UniPathway"/>
</dbReference>
<evidence type="ECO:0000256" key="1">
    <source>
        <dbReference type="ARBA" id="ARBA00001966"/>
    </source>
</evidence>
<organism evidence="12 13">
    <name type="scientific">Protomyces lactucae-debilis</name>
    <dbReference type="NCBI Taxonomy" id="2754530"/>
    <lineage>
        <taxon>Eukaryota</taxon>
        <taxon>Fungi</taxon>
        <taxon>Dikarya</taxon>
        <taxon>Ascomycota</taxon>
        <taxon>Taphrinomycotina</taxon>
        <taxon>Taphrinomycetes</taxon>
        <taxon>Taphrinales</taxon>
        <taxon>Protomycetaceae</taxon>
        <taxon>Protomyces</taxon>
    </lineage>
</organism>
<dbReference type="Pfam" id="PF01866">
    <property type="entry name" value="Diphthamide_syn"/>
    <property type="match status" value="1"/>
</dbReference>
<comment type="function">
    <text evidence="9">Required for the first step of diphthamide biosynthesis, a post-translational modification of histidine which occurs in elongation factor 2. DPH1 and DPH2 transfer a 3-amino-3-carboxypropyl (ACP) group from S-adenosyl-L-methionine (SAM) to a histidine residue, the reaction is assisted by a reduction system comprising DPH3 and a NADH-dependent reductase, predominantly CBR1. Facilitates the reduction of the catalytic iron-sulfur cluster found in the DPH1 subunit.</text>
</comment>
<protein>
    <recommendedName>
        <fullName evidence="4 10">2-(3-amino-3-carboxypropyl)histidine synthase subunit 2</fullName>
    </recommendedName>
</protein>
<comment type="pathway">
    <text evidence="2 10">Protein modification; peptidyl-diphthamide biosynthesis.</text>
</comment>
<dbReference type="FunFam" id="3.40.50.11840:FF:000002">
    <property type="entry name" value="2-(3-amino-3-carboxypropyl)histidine synthase subunit 2"/>
    <property type="match status" value="1"/>
</dbReference>
<evidence type="ECO:0000256" key="2">
    <source>
        <dbReference type="ARBA" id="ARBA00005156"/>
    </source>
</evidence>
<dbReference type="InterPro" id="IPR010014">
    <property type="entry name" value="DHP2"/>
</dbReference>
<dbReference type="EMBL" id="MCFI01000003">
    <property type="protein sequence ID" value="ORY86118.1"/>
    <property type="molecule type" value="Genomic_DNA"/>
</dbReference>
<dbReference type="SFLD" id="SFLDG01121">
    <property type="entry name" value="Diphthamide_biosynthesis"/>
    <property type="match status" value="1"/>
</dbReference>
<keyword evidence="10" id="KW-0963">Cytoplasm</keyword>
<dbReference type="STRING" id="56484.A0A1Y2FQ67"/>
<keyword evidence="5 10" id="KW-0479">Metal-binding</keyword>
<evidence type="ECO:0000256" key="3">
    <source>
        <dbReference type="ARBA" id="ARBA00006179"/>
    </source>
</evidence>
<evidence type="ECO:0000256" key="10">
    <source>
        <dbReference type="RuleBase" id="RU364133"/>
    </source>
</evidence>
<dbReference type="RefSeq" id="XP_040727300.1">
    <property type="nucleotide sequence ID" value="XM_040871864.1"/>
</dbReference>
<dbReference type="FunFam" id="3.40.50.11860:FF:000001">
    <property type="entry name" value="2-(3-amino-3-carboxypropyl)histidine synthase subunit 2"/>
    <property type="match status" value="1"/>
</dbReference>
<accession>A0A1Y2FQ67</accession>
<dbReference type="GO" id="GO:0090560">
    <property type="term" value="F:2-(3-amino-3-carboxypropyl)histidine synthase activity"/>
    <property type="evidence" value="ECO:0007669"/>
    <property type="project" value="InterPro"/>
</dbReference>
<comment type="function">
    <text evidence="10">Required for the first step of diphthamide biosynthesis, a post-translational modification of histidine which occurs in elongation factor 2. DPH1 and DPH2 transfer a 3-amino-3-carboxypropyl (ACP) group from S-adenosyl-L-methionine (SAM) to a histidine residue, the reaction is assisted by a reduction system comprising DPH3 and a NADH-dependent reductase. Facilitates the reduction of the catalytic iron-sulfur cluster found in the DPH1 subunit.</text>
</comment>
<name>A0A1Y2FQ67_PROLT</name>
<dbReference type="UniPathway" id="UPA00559"/>
<dbReference type="Gene3D" id="3.40.50.11860">
    <property type="entry name" value="Diphthamide synthesis DPH1/DPH2 domain 3"/>
    <property type="match status" value="1"/>
</dbReference>
<dbReference type="NCBIfam" id="TIGR00322">
    <property type="entry name" value="diphth2_R"/>
    <property type="match status" value="1"/>
</dbReference>
<sequence length="500" mass="54099">MSESLSSAVPLSNDDEAVLQQELDLTDATPATAAADLGHVYELDECAAKLAAADYRRVALQFPDNLLKDAAAVTAALQRRLPSVAFYVLGDTSYGSCCVDEVAAEHVDAQALVHFGRACLSPTAKLPIFYVLGRYPLDIKQLVEQAERRLPRKSPLLLVTESTYMSSQPAVAVGLREAGYQVVETLLQLQTQESRRTSTLPGRLYTLQEGKTLDDYTLFYIGPPSPTLTTTLMTHTALVASCYSYHPIHGTLKGETLQNAALRRRYATVLKARDAGVIGIVVGTLGVSGYAPLITELKRRIRQAGKKPYLFAMGKLNPAKMANFQEVDLFVLVSCGEHAILMEGSRAFYKPIATPFELLLALAAKPQEAVAWTGRWTTDFAQVMQMPEANTPQEDVEEVDMDAPHFSLLTGTYASTARPMRPISHATDTDAALLKVSSDTQLGLVGGVLSPAAAFLNNKKAWTGLGADHAMAEERGEDESVGKESSVLTEGRTGVARGYN</sequence>
<evidence type="ECO:0000313" key="13">
    <source>
        <dbReference type="Proteomes" id="UP000193685"/>
    </source>
</evidence>
<comment type="similarity">
    <text evidence="3 10">Belongs to the DPH1/DPH2 family. DPH2 subfamily.</text>
</comment>
<evidence type="ECO:0000313" key="12">
    <source>
        <dbReference type="EMBL" id="ORY86118.1"/>
    </source>
</evidence>
<dbReference type="InterPro" id="IPR042265">
    <property type="entry name" value="DPH1/DPH2_3"/>
</dbReference>
<comment type="subcellular location">
    <subcellularLocation>
        <location evidence="10">Cytoplasm</location>
    </subcellularLocation>
</comment>
<dbReference type="GO" id="GO:0051536">
    <property type="term" value="F:iron-sulfur cluster binding"/>
    <property type="evidence" value="ECO:0007669"/>
    <property type="project" value="UniProtKB-KW"/>
</dbReference>
<proteinExistence type="inferred from homology"/>
<comment type="caution">
    <text evidence="12">The sequence shown here is derived from an EMBL/GenBank/DDBJ whole genome shotgun (WGS) entry which is preliminary data.</text>
</comment>
<comment type="subunit">
    <text evidence="8">Component of the 2-(3-amino-3-carboxypropyl)histidine synthase complex composed of DPH1, DPH2, DPH3 and a NADH-dependent reductase, predominantly CBR1.</text>
</comment>